<dbReference type="Gene3D" id="4.10.60.10">
    <property type="entry name" value="Zinc finger, CCHC-type"/>
    <property type="match status" value="1"/>
</dbReference>
<keyword evidence="2" id="KW-0689">Ribosomal protein</keyword>
<feature type="region of interest" description="Disordered" evidence="5">
    <location>
        <begin position="467"/>
        <end position="487"/>
    </location>
</feature>
<dbReference type="GO" id="GO:0008270">
    <property type="term" value="F:zinc ion binding"/>
    <property type="evidence" value="ECO:0007669"/>
    <property type="project" value="UniProtKB-KW"/>
</dbReference>
<feature type="region of interest" description="Disordered" evidence="5">
    <location>
        <begin position="412"/>
        <end position="449"/>
    </location>
</feature>
<dbReference type="InterPro" id="IPR036875">
    <property type="entry name" value="Znf_CCHC_sf"/>
</dbReference>
<keyword evidence="4" id="KW-0479">Metal-binding</keyword>
<feature type="domain" description="CCHC-type" evidence="6">
    <location>
        <begin position="455"/>
        <end position="470"/>
    </location>
</feature>
<dbReference type="Gramene" id="PHT71295">
    <property type="protein sequence ID" value="PHT71295"/>
    <property type="gene ID" value="T459_26399"/>
</dbReference>
<accession>A0A2G2YNM6</accession>
<keyword evidence="4" id="KW-0863">Zinc-finger</keyword>
<dbReference type="GO" id="GO:0006412">
    <property type="term" value="P:translation"/>
    <property type="evidence" value="ECO:0007669"/>
    <property type="project" value="InterPro"/>
</dbReference>
<dbReference type="GO" id="GO:0003735">
    <property type="term" value="F:structural constituent of ribosome"/>
    <property type="evidence" value="ECO:0007669"/>
    <property type="project" value="InterPro"/>
</dbReference>
<dbReference type="InterPro" id="IPR001911">
    <property type="entry name" value="Ribosomal_bS21"/>
</dbReference>
<dbReference type="GO" id="GO:0003676">
    <property type="term" value="F:nucleic acid binding"/>
    <property type="evidence" value="ECO:0007669"/>
    <property type="project" value="InterPro"/>
</dbReference>
<gene>
    <name evidence="7" type="ORF">T459_26399</name>
</gene>
<dbReference type="STRING" id="4072.A0A2G2YNM6"/>
<dbReference type="GO" id="GO:1990904">
    <property type="term" value="C:ribonucleoprotein complex"/>
    <property type="evidence" value="ECO:0007669"/>
    <property type="project" value="UniProtKB-KW"/>
</dbReference>
<dbReference type="Pfam" id="PF01165">
    <property type="entry name" value="Ribosomal_S21"/>
    <property type="match status" value="1"/>
</dbReference>
<dbReference type="SUPFAM" id="SSF57756">
    <property type="entry name" value="Retrovirus zinc finger-like domains"/>
    <property type="match status" value="1"/>
</dbReference>
<reference evidence="7 8" key="1">
    <citation type="journal article" date="2014" name="Nat. Genet.">
        <title>Genome sequence of the hot pepper provides insights into the evolution of pungency in Capsicum species.</title>
        <authorList>
            <person name="Kim S."/>
            <person name="Park M."/>
            <person name="Yeom S.I."/>
            <person name="Kim Y.M."/>
            <person name="Lee J.M."/>
            <person name="Lee H.A."/>
            <person name="Seo E."/>
            <person name="Choi J."/>
            <person name="Cheong K."/>
            <person name="Kim K.T."/>
            <person name="Jung K."/>
            <person name="Lee G.W."/>
            <person name="Oh S.K."/>
            <person name="Bae C."/>
            <person name="Kim S.B."/>
            <person name="Lee H.Y."/>
            <person name="Kim S.Y."/>
            <person name="Kim M.S."/>
            <person name="Kang B.C."/>
            <person name="Jo Y.D."/>
            <person name="Yang H.B."/>
            <person name="Jeong H.J."/>
            <person name="Kang W.H."/>
            <person name="Kwon J.K."/>
            <person name="Shin C."/>
            <person name="Lim J.Y."/>
            <person name="Park J.H."/>
            <person name="Huh J.H."/>
            <person name="Kim J.S."/>
            <person name="Kim B.D."/>
            <person name="Cohen O."/>
            <person name="Paran I."/>
            <person name="Suh M.C."/>
            <person name="Lee S.B."/>
            <person name="Kim Y.K."/>
            <person name="Shin Y."/>
            <person name="Noh S.J."/>
            <person name="Park J."/>
            <person name="Seo Y.S."/>
            <person name="Kwon S.Y."/>
            <person name="Kim H.A."/>
            <person name="Park J.M."/>
            <person name="Kim H.J."/>
            <person name="Choi S.B."/>
            <person name="Bosland P.W."/>
            <person name="Reeves G."/>
            <person name="Jo S.H."/>
            <person name="Lee B.W."/>
            <person name="Cho H.T."/>
            <person name="Choi H.S."/>
            <person name="Lee M.S."/>
            <person name="Yu Y."/>
            <person name="Do Choi Y."/>
            <person name="Park B.S."/>
            <person name="van Deynze A."/>
            <person name="Ashrafi H."/>
            <person name="Hill T."/>
            <person name="Kim W.T."/>
            <person name="Pai H.S."/>
            <person name="Ahn H.K."/>
            <person name="Yeam I."/>
            <person name="Giovannoni J.J."/>
            <person name="Rose J.K."/>
            <person name="Sorensen I."/>
            <person name="Lee S.J."/>
            <person name="Kim R.W."/>
            <person name="Choi I.Y."/>
            <person name="Choi B.S."/>
            <person name="Lim J.S."/>
            <person name="Lee Y.H."/>
            <person name="Choi D."/>
        </authorList>
    </citation>
    <scope>NUCLEOTIDE SEQUENCE [LARGE SCALE GENOMIC DNA]</scope>
    <source>
        <strain evidence="8">cv. CM334</strain>
    </source>
</reference>
<dbReference type="PANTHER" id="PTHR47592:SF27">
    <property type="entry name" value="OS08G0421700 PROTEIN"/>
    <property type="match status" value="1"/>
</dbReference>
<reference evidence="7 8" key="2">
    <citation type="journal article" date="2017" name="Genome Biol.">
        <title>New reference genome sequences of hot pepper reveal the massive evolution of plant disease-resistance genes by retroduplication.</title>
        <authorList>
            <person name="Kim S."/>
            <person name="Park J."/>
            <person name="Yeom S.I."/>
            <person name="Kim Y.M."/>
            <person name="Seo E."/>
            <person name="Kim K.T."/>
            <person name="Kim M.S."/>
            <person name="Lee J.M."/>
            <person name="Cheong K."/>
            <person name="Shin H.S."/>
            <person name="Kim S.B."/>
            <person name="Han K."/>
            <person name="Lee J."/>
            <person name="Park M."/>
            <person name="Lee H.A."/>
            <person name="Lee H.Y."/>
            <person name="Lee Y."/>
            <person name="Oh S."/>
            <person name="Lee J.H."/>
            <person name="Choi E."/>
            <person name="Choi E."/>
            <person name="Lee S.E."/>
            <person name="Jeon J."/>
            <person name="Kim H."/>
            <person name="Choi G."/>
            <person name="Song H."/>
            <person name="Lee J."/>
            <person name="Lee S.C."/>
            <person name="Kwon J.K."/>
            <person name="Lee H.Y."/>
            <person name="Koo N."/>
            <person name="Hong Y."/>
            <person name="Kim R.W."/>
            <person name="Kang W.H."/>
            <person name="Huh J.H."/>
            <person name="Kang B.C."/>
            <person name="Yang T.J."/>
            <person name="Lee Y.H."/>
            <person name="Bennetzen J.L."/>
            <person name="Choi D."/>
        </authorList>
    </citation>
    <scope>NUCLEOTIDE SEQUENCE [LARGE SCALE GENOMIC DNA]</scope>
    <source>
        <strain evidence="8">cv. CM334</strain>
    </source>
</reference>
<dbReference type="Pfam" id="PF14223">
    <property type="entry name" value="Retrotran_gag_2"/>
    <property type="match status" value="1"/>
</dbReference>
<organism evidence="7 8">
    <name type="scientific">Capsicum annuum</name>
    <name type="common">Capsicum pepper</name>
    <dbReference type="NCBI Taxonomy" id="4072"/>
    <lineage>
        <taxon>Eukaryota</taxon>
        <taxon>Viridiplantae</taxon>
        <taxon>Streptophyta</taxon>
        <taxon>Embryophyta</taxon>
        <taxon>Tracheophyta</taxon>
        <taxon>Spermatophyta</taxon>
        <taxon>Magnoliopsida</taxon>
        <taxon>eudicotyledons</taxon>
        <taxon>Gunneridae</taxon>
        <taxon>Pentapetalae</taxon>
        <taxon>asterids</taxon>
        <taxon>lamiids</taxon>
        <taxon>Solanales</taxon>
        <taxon>Solanaceae</taxon>
        <taxon>Solanoideae</taxon>
        <taxon>Capsiceae</taxon>
        <taxon>Capsicum</taxon>
    </lineage>
</organism>
<evidence type="ECO:0000256" key="3">
    <source>
        <dbReference type="ARBA" id="ARBA00023274"/>
    </source>
</evidence>
<dbReference type="Pfam" id="PF00098">
    <property type="entry name" value="zf-CCHC"/>
    <property type="match status" value="1"/>
</dbReference>
<dbReference type="Proteomes" id="UP000222542">
    <property type="component" value="Unassembled WGS sequence"/>
</dbReference>
<evidence type="ECO:0000259" key="6">
    <source>
        <dbReference type="PROSITE" id="PS50158"/>
    </source>
</evidence>
<sequence length="536" mass="61787">MMNSLMKHASTIFNRPNWEVQLQQWRGIRVKVRNNNLDQALFLMQKKMQSSGMERLIKREQLHHIKNSEKRVLARKILERKIRSQELARKLKSILINKVSFYGIIEDLRNSQEGKEMNLDKGSVERDQAITKLSPNEVTIELNVLRAFMEDWVPSNMNSGLTVTKYANKQRKLQPKVRIETRQPNPTPVPPVTVSAPLPPSRRSSKVSHPPGKMTTEIQMMDATTSMGANNIATSSRTNAPPTMASTEKPEKFSGVDFKRWQQKKFFYLTTLCLQRFTSEDALKVPEGTSNKDCFVIVEAWKHSDFLCKNYILSSLQDDLYNVYSGTRHQRNYFKMIDNISAVSQVQELQVIIHDLLAEGLIVNDAFQVAAIVEKLPPLWKDFKNYLKHKRKKMTVEDLIVRLRIEENNKAAERRSKRNSIMNGAHIVEDGQNNSKKRKKDEHGSNQSKKKFKKKCFNCGKIGHKSTDCRGPKKGKKKDQANMIDSNKEYDSGGEFTRMVDGFWCYTPYLCKQRVVLVICSGSSRRNALHGQLRYC</sequence>
<proteinExistence type="inferred from homology"/>
<comment type="similarity">
    <text evidence="1">Belongs to the bacterial ribosomal protein bS21 family.</text>
</comment>
<evidence type="ECO:0000256" key="1">
    <source>
        <dbReference type="ARBA" id="ARBA00006640"/>
    </source>
</evidence>
<dbReference type="PROSITE" id="PS50158">
    <property type="entry name" value="ZF_CCHC"/>
    <property type="match status" value="1"/>
</dbReference>
<evidence type="ECO:0000313" key="8">
    <source>
        <dbReference type="Proteomes" id="UP000222542"/>
    </source>
</evidence>
<evidence type="ECO:0000256" key="4">
    <source>
        <dbReference type="PROSITE-ProRule" id="PRU00047"/>
    </source>
</evidence>
<feature type="region of interest" description="Disordered" evidence="5">
    <location>
        <begin position="168"/>
        <end position="213"/>
    </location>
</feature>
<dbReference type="InterPro" id="IPR001878">
    <property type="entry name" value="Znf_CCHC"/>
</dbReference>
<evidence type="ECO:0000256" key="5">
    <source>
        <dbReference type="SAM" id="MobiDB-lite"/>
    </source>
</evidence>
<dbReference type="GO" id="GO:0005840">
    <property type="term" value="C:ribosome"/>
    <property type="evidence" value="ECO:0007669"/>
    <property type="project" value="UniProtKB-KW"/>
</dbReference>
<evidence type="ECO:0000256" key="2">
    <source>
        <dbReference type="ARBA" id="ARBA00022980"/>
    </source>
</evidence>
<dbReference type="PANTHER" id="PTHR47592">
    <property type="entry name" value="PBF68 PROTEIN"/>
    <property type="match status" value="1"/>
</dbReference>
<keyword evidence="8" id="KW-1185">Reference proteome</keyword>
<evidence type="ECO:0000313" key="7">
    <source>
        <dbReference type="EMBL" id="PHT71295.1"/>
    </source>
</evidence>
<keyword evidence="3" id="KW-0687">Ribonucleoprotein</keyword>
<comment type="caution">
    <text evidence="7">The sequence shown here is derived from an EMBL/GenBank/DDBJ whole genome shotgun (WGS) entry which is preliminary data.</text>
</comment>
<name>A0A2G2YNM6_CAPAN</name>
<protein>
    <recommendedName>
        <fullName evidence="6">CCHC-type domain-containing protein</fullName>
    </recommendedName>
</protein>
<dbReference type="AlphaFoldDB" id="A0A2G2YNM6"/>
<keyword evidence="4" id="KW-0862">Zinc</keyword>
<dbReference type="SMART" id="SM00343">
    <property type="entry name" value="ZnF_C2HC"/>
    <property type="match status" value="1"/>
</dbReference>
<dbReference type="EMBL" id="AYRZ02000010">
    <property type="protein sequence ID" value="PHT71295.1"/>
    <property type="molecule type" value="Genomic_DNA"/>
</dbReference>